<dbReference type="InterPro" id="IPR036047">
    <property type="entry name" value="F-box-like_dom_sf"/>
</dbReference>
<sequence>MSTTLISSLDTLPVELIHQIFNSLDEQTIILSLRYVCKRFYTITNVYDCYKLNFQSILKSNFDRICRFIQPENVISLTLSDEHTTTGQIQLFLSLFRIEHFIKLCSLTLIDIKEHDLKQILRHVTNCKLISLSIKQKDTYNRSKITNRLLSTILQQPSLQKLTMNVIEHDTDKLYWPIQYRIQYLTLFNCYSNHFSIIFHHFSCLQKLFINYCYLIDYDGPIIKISNLIPMQQLISLTMENSSFDIDKIEIILSNTPSLIHLRLIGDVDRFDFPWEQFIQTKLLMLNKFEFVFNKKVDTDYRSINGRQLIASFQTVFWLEIKHWFVKCELIRHASPDFRYLDNEIRLYSIPFIGRHFEYHLNSNIITFSTLTEMNNDTTMMHHIQSVYLETKELMTAVTEKQNMTSITRLFHQVSDLDIRIDGTWSIDCVHLISTLIDLSQLRKLKLIDKFDEDSSQIMTTNYLKIFEQACNVRSLIIIIPWLTKTDTKITNQLCSMIPSHIEHLKIDVRSVKDMKIVLERVDHLSSVTFRFFNSTSTRQTKIIEWISDRRDLTYCKESDELHIWLGMKKTNVPQ</sequence>
<dbReference type="Pfam" id="PF12937">
    <property type="entry name" value="F-box-like"/>
    <property type="match status" value="1"/>
</dbReference>
<evidence type="ECO:0000313" key="2">
    <source>
        <dbReference type="EMBL" id="CAF1319510.1"/>
    </source>
</evidence>
<organism evidence="2 4">
    <name type="scientific">Rotaria sordida</name>
    <dbReference type="NCBI Taxonomy" id="392033"/>
    <lineage>
        <taxon>Eukaryota</taxon>
        <taxon>Metazoa</taxon>
        <taxon>Spiralia</taxon>
        <taxon>Gnathifera</taxon>
        <taxon>Rotifera</taxon>
        <taxon>Eurotatoria</taxon>
        <taxon>Bdelloidea</taxon>
        <taxon>Philodinida</taxon>
        <taxon>Philodinidae</taxon>
        <taxon>Rotaria</taxon>
    </lineage>
</organism>
<accession>A0A815F2R0</accession>
<dbReference type="Proteomes" id="UP000663823">
    <property type="component" value="Unassembled WGS sequence"/>
</dbReference>
<dbReference type="SUPFAM" id="SSF52047">
    <property type="entry name" value="RNI-like"/>
    <property type="match status" value="1"/>
</dbReference>
<protein>
    <recommendedName>
        <fullName evidence="1">F-box domain-containing protein</fullName>
    </recommendedName>
</protein>
<dbReference type="EMBL" id="CAJNOO010003125">
    <property type="protein sequence ID" value="CAF1319510.1"/>
    <property type="molecule type" value="Genomic_DNA"/>
</dbReference>
<dbReference type="SUPFAM" id="SSF81383">
    <property type="entry name" value="F-box domain"/>
    <property type="match status" value="1"/>
</dbReference>
<reference evidence="2" key="1">
    <citation type="submission" date="2021-02" db="EMBL/GenBank/DDBJ databases">
        <authorList>
            <person name="Nowell W R."/>
        </authorList>
    </citation>
    <scope>NUCLEOTIDE SEQUENCE</scope>
</reference>
<comment type="caution">
    <text evidence="2">The sequence shown here is derived from an EMBL/GenBank/DDBJ whole genome shotgun (WGS) entry which is preliminary data.</text>
</comment>
<dbReference type="AlphaFoldDB" id="A0A815F2R0"/>
<dbReference type="PROSITE" id="PS50181">
    <property type="entry name" value="FBOX"/>
    <property type="match status" value="1"/>
</dbReference>
<name>A0A815F2R0_9BILA</name>
<evidence type="ECO:0000313" key="4">
    <source>
        <dbReference type="Proteomes" id="UP000663882"/>
    </source>
</evidence>
<dbReference type="Proteomes" id="UP000663882">
    <property type="component" value="Unassembled WGS sequence"/>
</dbReference>
<dbReference type="EMBL" id="CAJOAX010014557">
    <property type="protein sequence ID" value="CAF4145427.1"/>
    <property type="molecule type" value="Genomic_DNA"/>
</dbReference>
<gene>
    <name evidence="3" type="ORF">OTI717_LOCUS35957</name>
    <name evidence="2" type="ORF">RFH988_LOCUS30680</name>
</gene>
<feature type="domain" description="F-box" evidence="1">
    <location>
        <begin position="6"/>
        <end position="57"/>
    </location>
</feature>
<dbReference type="OrthoDB" id="10016533at2759"/>
<evidence type="ECO:0000313" key="3">
    <source>
        <dbReference type="EMBL" id="CAF4145427.1"/>
    </source>
</evidence>
<dbReference type="InterPro" id="IPR001810">
    <property type="entry name" value="F-box_dom"/>
</dbReference>
<dbReference type="InterPro" id="IPR032675">
    <property type="entry name" value="LRR_dom_sf"/>
</dbReference>
<evidence type="ECO:0000259" key="1">
    <source>
        <dbReference type="PROSITE" id="PS50181"/>
    </source>
</evidence>
<dbReference type="Gene3D" id="3.80.10.10">
    <property type="entry name" value="Ribonuclease Inhibitor"/>
    <property type="match status" value="1"/>
</dbReference>
<proteinExistence type="predicted"/>